<comment type="caution">
    <text evidence="6">The sequence shown here is derived from an EMBL/GenBank/DDBJ whole genome shotgun (WGS) entry which is preliminary data.</text>
</comment>
<proteinExistence type="predicted"/>
<feature type="domain" description="GGDEF" evidence="5">
    <location>
        <begin position="287"/>
        <end position="418"/>
    </location>
</feature>
<keyword evidence="7" id="KW-1185">Reference proteome</keyword>
<evidence type="ECO:0000313" key="6">
    <source>
        <dbReference type="EMBL" id="GAA4418339.1"/>
    </source>
</evidence>
<dbReference type="CDD" id="cd01949">
    <property type="entry name" value="GGDEF"/>
    <property type="match status" value="1"/>
</dbReference>
<dbReference type="PANTHER" id="PTHR45138:SF9">
    <property type="entry name" value="DIGUANYLATE CYCLASE DGCM-RELATED"/>
    <property type="match status" value="1"/>
</dbReference>
<feature type="transmembrane region" description="Helical" evidence="4">
    <location>
        <begin position="162"/>
        <end position="177"/>
    </location>
</feature>
<gene>
    <name evidence="6" type="ORF">GCM10023090_03190</name>
</gene>
<evidence type="ECO:0000313" key="7">
    <source>
        <dbReference type="Proteomes" id="UP001501788"/>
    </source>
</evidence>
<evidence type="ECO:0000256" key="1">
    <source>
        <dbReference type="ARBA" id="ARBA00012528"/>
    </source>
</evidence>
<evidence type="ECO:0000256" key="3">
    <source>
        <dbReference type="SAM" id="MobiDB-lite"/>
    </source>
</evidence>
<evidence type="ECO:0000256" key="4">
    <source>
        <dbReference type="SAM" id="Phobius"/>
    </source>
</evidence>
<dbReference type="InterPro" id="IPR000160">
    <property type="entry name" value="GGDEF_dom"/>
</dbReference>
<organism evidence="6 7">
    <name type="scientific">Acidovorax lacteus</name>
    <dbReference type="NCBI Taxonomy" id="1924988"/>
    <lineage>
        <taxon>Bacteria</taxon>
        <taxon>Pseudomonadati</taxon>
        <taxon>Pseudomonadota</taxon>
        <taxon>Betaproteobacteria</taxon>
        <taxon>Burkholderiales</taxon>
        <taxon>Comamonadaceae</taxon>
        <taxon>Acidovorax</taxon>
    </lineage>
</organism>
<keyword evidence="4" id="KW-1133">Transmembrane helix</keyword>
<accession>A0ABP8KXM5</accession>
<dbReference type="PROSITE" id="PS50887">
    <property type="entry name" value="GGDEF"/>
    <property type="match status" value="1"/>
</dbReference>
<reference evidence="7" key="1">
    <citation type="journal article" date="2019" name="Int. J. Syst. Evol. Microbiol.">
        <title>The Global Catalogue of Microorganisms (GCM) 10K type strain sequencing project: providing services to taxonomists for standard genome sequencing and annotation.</title>
        <authorList>
            <consortium name="The Broad Institute Genomics Platform"/>
            <consortium name="The Broad Institute Genome Sequencing Center for Infectious Disease"/>
            <person name="Wu L."/>
            <person name="Ma J."/>
        </authorList>
    </citation>
    <scope>NUCLEOTIDE SEQUENCE [LARGE SCALE GENOMIC DNA]</scope>
    <source>
        <strain evidence="7">JCM 31890</strain>
    </source>
</reference>
<feature type="transmembrane region" description="Helical" evidence="4">
    <location>
        <begin position="79"/>
        <end position="100"/>
    </location>
</feature>
<feature type="transmembrane region" description="Helical" evidence="4">
    <location>
        <begin position="216"/>
        <end position="234"/>
    </location>
</feature>
<dbReference type="EMBL" id="BAABEX010000003">
    <property type="protein sequence ID" value="GAA4418339.1"/>
    <property type="molecule type" value="Genomic_DNA"/>
</dbReference>
<feature type="transmembrane region" description="Helical" evidence="4">
    <location>
        <begin position="184"/>
        <end position="204"/>
    </location>
</feature>
<feature type="transmembrane region" description="Helical" evidence="4">
    <location>
        <begin position="106"/>
        <end position="126"/>
    </location>
</feature>
<dbReference type="Gene3D" id="3.30.70.270">
    <property type="match status" value="1"/>
</dbReference>
<feature type="region of interest" description="Disordered" evidence="3">
    <location>
        <begin position="1"/>
        <end position="23"/>
    </location>
</feature>
<dbReference type="Proteomes" id="UP001501788">
    <property type="component" value="Unassembled WGS sequence"/>
</dbReference>
<dbReference type="InterPro" id="IPR043128">
    <property type="entry name" value="Rev_trsase/Diguanyl_cyclase"/>
</dbReference>
<protein>
    <recommendedName>
        <fullName evidence="1">diguanylate cyclase</fullName>
        <ecNumber evidence="1">2.7.7.65</ecNumber>
    </recommendedName>
</protein>
<evidence type="ECO:0000259" key="5">
    <source>
        <dbReference type="PROSITE" id="PS50887"/>
    </source>
</evidence>
<comment type="catalytic activity">
    <reaction evidence="2">
        <text>2 GTP = 3',3'-c-di-GMP + 2 diphosphate</text>
        <dbReference type="Rhea" id="RHEA:24898"/>
        <dbReference type="ChEBI" id="CHEBI:33019"/>
        <dbReference type="ChEBI" id="CHEBI:37565"/>
        <dbReference type="ChEBI" id="CHEBI:58805"/>
        <dbReference type="EC" id="2.7.7.65"/>
    </reaction>
</comment>
<keyword evidence="4" id="KW-0812">Transmembrane</keyword>
<keyword evidence="4" id="KW-0472">Membrane</keyword>
<dbReference type="InterPro" id="IPR050469">
    <property type="entry name" value="Diguanylate_Cyclase"/>
</dbReference>
<dbReference type="SUPFAM" id="SSF55073">
    <property type="entry name" value="Nucleotide cyclase"/>
    <property type="match status" value="1"/>
</dbReference>
<evidence type="ECO:0000256" key="2">
    <source>
        <dbReference type="ARBA" id="ARBA00034247"/>
    </source>
</evidence>
<dbReference type="PANTHER" id="PTHR45138">
    <property type="entry name" value="REGULATORY COMPONENTS OF SENSORY TRANSDUCTION SYSTEM"/>
    <property type="match status" value="1"/>
</dbReference>
<dbReference type="Pfam" id="PF00990">
    <property type="entry name" value="GGDEF"/>
    <property type="match status" value="1"/>
</dbReference>
<dbReference type="InterPro" id="IPR029787">
    <property type="entry name" value="Nucleotide_cyclase"/>
</dbReference>
<name>A0ABP8KXM5_9BURK</name>
<dbReference type="EC" id="2.7.7.65" evidence="1"/>
<sequence length="435" mass="47815">MRGRRSAAPATREALPGHKPGGVELPAPRVTMFFRRRPAFPHSDVFPVTDTSQWFDDTSDDRPARRHSDAEPRGARPRWLVPALLIGLYALALGGSAALGVLSPGLLLWVAGMTGAGFAGFFFAFHRGWHLDSRDPQWRLPIVVTALAGLLVLLYLEPASQILLAPFAFIAFAWGLFTTSQRGLLRVAAALVVGYAVVIGVHYAEQRNSALLRLEVMHLLALALALPAFIVLMAKVQKLYRRLHQASRKIRSIEQDAQRDTLLGCYNRRYILAALEQQKQLADEGGIPLCLAVLDIDHFKRINDRIGHLAGDEVLRQFARIAQQGVRGGDVFGRYGGEEFLLIFPGTALLPALNTCERIRAHVEAHAWDAALPGPVTVSIGVTQYVVGESLLEFFSRADTAMYLAKEGGRNQVVVEEPVSREDTQGLDSSARGFF</sequence>
<dbReference type="NCBIfam" id="TIGR00254">
    <property type="entry name" value="GGDEF"/>
    <property type="match status" value="1"/>
</dbReference>
<dbReference type="SMART" id="SM00267">
    <property type="entry name" value="GGDEF"/>
    <property type="match status" value="1"/>
</dbReference>
<feature type="transmembrane region" description="Helical" evidence="4">
    <location>
        <begin position="138"/>
        <end position="156"/>
    </location>
</feature>